<reference evidence="1" key="1">
    <citation type="submission" date="2018-01" db="EMBL/GenBank/DDBJ databases">
        <title>An insight into the sialome of Amazonian anophelines.</title>
        <authorList>
            <person name="Ribeiro J.M."/>
            <person name="Scarpassa V."/>
            <person name="Calvo E."/>
        </authorList>
    </citation>
    <scope>NUCLEOTIDE SEQUENCE</scope>
    <source>
        <tissue evidence="1">Salivary glands</tissue>
    </source>
</reference>
<sequence>MARWSVEQAVLLAVGVMGTTTIIITTPVEAATTILSLRSAISVARAMGFTITLPRSANMSNGRLGSAVVNPVE</sequence>
<dbReference type="AlphaFoldDB" id="A0A2M3ZUA3"/>
<dbReference type="EMBL" id="GGFM01011396">
    <property type="protein sequence ID" value="MBW32147.1"/>
    <property type="molecule type" value="Transcribed_RNA"/>
</dbReference>
<proteinExistence type="predicted"/>
<name>A0A2M3ZUA3_9DIPT</name>
<accession>A0A2M3ZUA3</accession>
<organism evidence="1">
    <name type="scientific">Anopheles braziliensis</name>
    <dbReference type="NCBI Taxonomy" id="58242"/>
    <lineage>
        <taxon>Eukaryota</taxon>
        <taxon>Metazoa</taxon>
        <taxon>Ecdysozoa</taxon>
        <taxon>Arthropoda</taxon>
        <taxon>Hexapoda</taxon>
        <taxon>Insecta</taxon>
        <taxon>Pterygota</taxon>
        <taxon>Neoptera</taxon>
        <taxon>Endopterygota</taxon>
        <taxon>Diptera</taxon>
        <taxon>Nematocera</taxon>
        <taxon>Culicoidea</taxon>
        <taxon>Culicidae</taxon>
        <taxon>Anophelinae</taxon>
        <taxon>Anopheles</taxon>
    </lineage>
</organism>
<evidence type="ECO:0000313" key="1">
    <source>
        <dbReference type="EMBL" id="MBW32147.1"/>
    </source>
</evidence>
<protein>
    <submittedName>
        <fullName evidence="1">Putative secreted peptide</fullName>
    </submittedName>
</protein>